<dbReference type="RefSeq" id="WP_275844322.1">
    <property type="nucleotide sequence ID" value="NZ_CP135996.1"/>
</dbReference>
<keyword evidence="3" id="KW-1185">Reference proteome</keyword>
<protein>
    <submittedName>
        <fullName evidence="2">Uncharacterized protein</fullName>
    </submittedName>
</protein>
<evidence type="ECO:0000313" key="2">
    <source>
        <dbReference type="EMBL" id="WOC33099.1"/>
    </source>
</evidence>
<name>A0AA97DB09_9FIRM</name>
<dbReference type="KEGG" id="carl:PXC00_04255"/>
<feature type="transmembrane region" description="Helical" evidence="1">
    <location>
        <begin position="21"/>
        <end position="39"/>
    </location>
</feature>
<dbReference type="AlphaFoldDB" id="A0AA97DB09"/>
<evidence type="ECO:0000256" key="1">
    <source>
        <dbReference type="SAM" id="Phobius"/>
    </source>
</evidence>
<accession>A0AA97DB09</accession>
<keyword evidence="1" id="KW-0812">Transmembrane</keyword>
<reference evidence="3" key="2">
    <citation type="submission" date="2024-06" db="EMBL/GenBank/DDBJ databases">
        <title>Caproicibacterium argilliputei sp. nov, a novel caproic acid producing anaerobic bacterium isolated from pit mud.</title>
        <authorList>
            <person name="Zeng C."/>
        </authorList>
    </citation>
    <scope>NUCLEOTIDE SEQUENCE [LARGE SCALE GENOMIC DNA]</scope>
    <source>
        <strain evidence="3">ZCY20-5</strain>
    </source>
</reference>
<keyword evidence="1" id="KW-1133">Transmembrane helix</keyword>
<feature type="transmembrane region" description="Helical" evidence="1">
    <location>
        <begin position="259"/>
        <end position="279"/>
    </location>
</feature>
<gene>
    <name evidence="2" type="ORF">PXC00_04255</name>
</gene>
<feature type="transmembrane region" description="Helical" evidence="1">
    <location>
        <begin position="205"/>
        <end position="224"/>
    </location>
</feature>
<organism evidence="2 3">
    <name type="scientific">Caproicibacterium argilliputei</name>
    <dbReference type="NCBI Taxonomy" id="3030016"/>
    <lineage>
        <taxon>Bacteria</taxon>
        <taxon>Bacillati</taxon>
        <taxon>Bacillota</taxon>
        <taxon>Clostridia</taxon>
        <taxon>Eubacteriales</taxon>
        <taxon>Oscillospiraceae</taxon>
        <taxon>Caproicibacterium</taxon>
    </lineage>
</organism>
<reference evidence="2 3" key="1">
    <citation type="submission" date="2024-06" db="EMBL/GenBank/DDBJ databases">
        <title>Caproicibacterium argilliputei sp. nov, a novel caproic acid producing anaerobic bacterium isolated from pit mud.</title>
        <authorList>
            <person name="Xia S."/>
        </authorList>
    </citation>
    <scope>NUCLEOTIDE SEQUENCE [LARGE SCALE GENOMIC DNA]</scope>
    <source>
        <strain evidence="2 3">ZCY20-5</strain>
    </source>
</reference>
<dbReference type="EMBL" id="CP135996">
    <property type="protein sequence ID" value="WOC33099.1"/>
    <property type="molecule type" value="Genomic_DNA"/>
</dbReference>
<reference evidence="3" key="3">
    <citation type="submission" date="2024-06" db="EMBL/GenBank/DDBJ databases">
        <authorList>
            <person name="Zeng C."/>
        </authorList>
    </citation>
    <scope>NUCLEOTIDE SEQUENCE [LARGE SCALE GENOMIC DNA]</scope>
    <source>
        <strain evidence="3">ZCY20-5</strain>
    </source>
</reference>
<sequence length="292" mass="33104">MDKQSQPLRIGLIGLRKWNSNLRVGAVFAVLLVYIFYIFSGVRLLCRDQDIAVTPWILSGIFTHQDNLTLLLMLPVLLFCDAPFLDIQSPYSVIRSGRHRWVLGQCLYVVFASMLYPLIIYAASLIFCLPNLSFSTKWGHILKMYSTTFTKEFGERYKATFMMSGTVMDAYTPVQATLLTLLLVMLVSVFLGLLILALNLCFRRVVGLAAASCFVFLDFFAAWFEEIQGPLGSAVYFISPVSWCNLSNFKNGIEVRPTLPYALIVLLVLDVLLILLSVWQMKNREIEVLPEI</sequence>
<feature type="transmembrane region" description="Helical" evidence="1">
    <location>
        <begin position="106"/>
        <end position="127"/>
    </location>
</feature>
<dbReference type="Proteomes" id="UP001300604">
    <property type="component" value="Chromosome"/>
</dbReference>
<feature type="transmembrane region" description="Helical" evidence="1">
    <location>
        <begin position="176"/>
        <end position="198"/>
    </location>
</feature>
<keyword evidence="1" id="KW-0472">Membrane</keyword>
<evidence type="ECO:0000313" key="3">
    <source>
        <dbReference type="Proteomes" id="UP001300604"/>
    </source>
</evidence>
<proteinExistence type="predicted"/>